<reference evidence="2 4" key="1">
    <citation type="journal article" date="2008" name="Science">
        <title>The Physcomitrella genome reveals evolutionary insights into the conquest of land by plants.</title>
        <authorList>
            <person name="Rensing S."/>
            <person name="Lang D."/>
            <person name="Zimmer A."/>
            <person name="Terry A."/>
            <person name="Salamov A."/>
            <person name="Shapiro H."/>
            <person name="Nishiyama T."/>
            <person name="Perroud P.-F."/>
            <person name="Lindquist E."/>
            <person name="Kamisugi Y."/>
            <person name="Tanahashi T."/>
            <person name="Sakakibara K."/>
            <person name="Fujita T."/>
            <person name="Oishi K."/>
            <person name="Shin-I T."/>
            <person name="Kuroki Y."/>
            <person name="Toyoda A."/>
            <person name="Suzuki Y."/>
            <person name="Hashimoto A."/>
            <person name="Yamaguchi K."/>
            <person name="Sugano A."/>
            <person name="Kohara Y."/>
            <person name="Fujiyama A."/>
            <person name="Anterola A."/>
            <person name="Aoki S."/>
            <person name="Ashton N."/>
            <person name="Barbazuk W.B."/>
            <person name="Barker E."/>
            <person name="Bennetzen J."/>
            <person name="Bezanilla M."/>
            <person name="Blankenship R."/>
            <person name="Cho S.H."/>
            <person name="Dutcher S."/>
            <person name="Estelle M."/>
            <person name="Fawcett J.A."/>
            <person name="Gundlach H."/>
            <person name="Hanada K."/>
            <person name="Heyl A."/>
            <person name="Hicks K.A."/>
            <person name="Hugh J."/>
            <person name="Lohr M."/>
            <person name="Mayer K."/>
            <person name="Melkozernov A."/>
            <person name="Murata T."/>
            <person name="Nelson D."/>
            <person name="Pils B."/>
            <person name="Prigge M."/>
            <person name="Reiss B."/>
            <person name="Renner T."/>
            <person name="Rombauts S."/>
            <person name="Rushton P."/>
            <person name="Sanderfoot A."/>
            <person name="Schween G."/>
            <person name="Shiu S.-H."/>
            <person name="Stueber K."/>
            <person name="Theodoulou F.L."/>
            <person name="Tu H."/>
            <person name="Van de Peer Y."/>
            <person name="Verrier P.J."/>
            <person name="Waters E."/>
            <person name="Wood A."/>
            <person name="Yang L."/>
            <person name="Cove D."/>
            <person name="Cuming A."/>
            <person name="Hasebe M."/>
            <person name="Lucas S."/>
            <person name="Mishler D.B."/>
            <person name="Reski R."/>
            <person name="Grigoriev I."/>
            <person name="Quatrano R.S."/>
            <person name="Boore J.L."/>
        </authorList>
    </citation>
    <scope>NUCLEOTIDE SEQUENCE [LARGE SCALE GENOMIC DNA]</scope>
    <source>
        <strain evidence="3 4">cv. Gransden 2004</strain>
    </source>
</reference>
<dbReference type="Gramene" id="Pp3c8_2680V3.1">
    <property type="protein sequence ID" value="PAC:32964102.CDS.1"/>
    <property type="gene ID" value="Pp3c8_2680"/>
</dbReference>
<proteinExistence type="predicted"/>
<dbReference type="EMBL" id="ABEU02000008">
    <property type="protein sequence ID" value="PNR49171.1"/>
    <property type="molecule type" value="Genomic_DNA"/>
</dbReference>
<organism evidence="2">
    <name type="scientific">Physcomitrium patens</name>
    <name type="common">Spreading-leaved earth moss</name>
    <name type="synonym">Physcomitrella patens</name>
    <dbReference type="NCBI Taxonomy" id="3218"/>
    <lineage>
        <taxon>Eukaryota</taxon>
        <taxon>Viridiplantae</taxon>
        <taxon>Streptophyta</taxon>
        <taxon>Embryophyta</taxon>
        <taxon>Bryophyta</taxon>
        <taxon>Bryophytina</taxon>
        <taxon>Bryopsida</taxon>
        <taxon>Funariidae</taxon>
        <taxon>Funariales</taxon>
        <taxon>Funariaceae</taxon>
        <taxon>Physcomitrium</taxon>
    </lineage>
</organism>
<evidence type="ECO:0000313" key="2">
    <source>
        <dbReference type="EMBL" id="PNR49171.1"/>
    </source>
</evidence>
<evidence type="ECO:0000313" key="4">
    <source>
        <dbReference type="Proteomes" id="UP000006727"/>
    </source>
</evidence>
<evidence type="ECO:0000256" key="1">
    <source>
        <dbReference type="SAM" id="MobiDB-lite"/>
    </source>
</evidence>
<reference evidence="3" key="3">
    <citation type="submission" date="2020-12" db="UniProtKB">
        <authorList>
            <consortium name="EnsemblPlants"/>
        </authorList>
    </citation>
    <scope>IDENTIFICATION</scope>
</reference>
<sequence>MNVQGVPVSWAILAPRPPCPLTKTPPTSVRGSGSSQHQPGMKYTHIIQNILL</sequence>
<feature type="compositionally biased region" description="Polar residues" evidence="1">
    <location>
        <begin position="29"/>
        <end position="38"/>
    </location>
</feature>
<dbReference type="InParanoid" id="A0A2K1K5W4"/>
<evidence type="ECO:0000313" key="3">
    <source>
        <dbReference type="EnsemblPlants" id="PAC:32964102.CDS.1"/>
    </source>
</evidence>
<name>A0A2K1K5W4_PHYPA</name>
<dbReference type="Gramene" id="Pp3c8_2680V3.2">
    <property type="protein sequence ID" value="PAC:32964103.CDS.1"/>
    <property type="gene ID" value="Pp3c8_2680"/>
</dbReference>
<dbReference type="EnsemblPlants" id="Pp3c8_2680V3.2">
    <property type="protein sequence ID" value="PAC:32964103.CDS.1"/>
    <property type="gene ID" value="Pp3c8_2680"/>
</dbReference>
<dbReference type="EnsemblPlants" id="Pp3c8_2680V3.1">
    <property type="protein sequence ID" value="PAC:32964102.CDS.1"/>
    <property type="gene ID" value="Pp3c8_2680"/>
</dbReference>
<protein>
    <submittedName>
        <fullName evidence="2 3">Uncharacterized protein</fullName>
    </submittedName>
</protein>
<reference evidence="2 4" key="2">
    <citation type="journal article" date="2018" name="Plant J.">
        <title>The Physcomitrella patens chromosome-scale assembly reveals moss genome structure and evolution.</title>
        <authorList>
            <person name="Lang D."/>
            <person name="Ullrich K.K."/>
            <person name="Murat F."/>
            <person name="Fuchs J."/>
            <person name="Jenkins J."/>
            <person name="Haas F.B."/>
            <person name="Piednoel M."/>
            <person name="Gundlach H."/>
            <person name="Van Bel M."/>
            <person name="Meyberg R."/>
            <person name="Vives C."/>
            <person name="Morata J."/>
            <person name="Symeonidi A."/>
            <person name="Hiss M."/>
            <person name="Muchero W."/>
            <person name="Kamisugi Y."/>
            <person name="Saleh O."/>
            <person name="Blanc G."/>
            <person name="Decker E.L."/>
            <person name="van Gessel N."/>
            <person name="Grimwood J."/>
            <person name="Hayes R.D."/>
            <person name="Graham S.W."/>
            <person name="Gunter L.E."/>
            <person name="McDaniel S.F."/>
            <person name="Hoernstein S.N.W."/>
            <person name="Larsson A."/>
            <person name="Li F.W."/>
            <person name="Perroud P.F."/>
            <person name="Phillips J."/>
            <person name="Ranjan P."/>
            <person name="Rokshar D.S."/>
            <person name="Rothfels C.J."/>
            <person name="Schneider L."/>
            <person name="Shu S."/>
            <person name="Stevenson D.W."/>
            <person name="Thummler F."/>
            <person name="Tillich M."/>
            <person name="Villarreal Aguilar J.C."/>
            <person name="Widiez T."/>
            <person name="Wong G.K."/>
            <person name="Wymore A."/>
            <person name="Zhang Y."/>
            <person name="Zimmer A.D."/>
            <person name="Quatrano R.S."/>
            <person name="Mayer K.F.X."/>
            <person name="Goodstein D."/>
            <person name="Casacuberta J.M."/>
            <person name="Vandepoele K."/>
            <person name="Reski R."/>
            <person name="Cuming A.C."/>
            <person name="Tuskan G.A."/>
            <person name="Maumus F."/>
            <person name="Salse J."/>
            <person name="Schmutz J."/>
            <person name="Rensing S.A."/>
        </authorList>
    </citation>
    <scope>NUCLEOTIDE SEQUENCE [LARGE SCALE GENOMIC DNA]</scope>
    <source>
        <strain evidence="3 4">cv. Gransden 2004</strain>
    </source>
</reference>
<feature type="region of interest" description="Disordered" evidence="1">
    <location>
        <begin position="17"/>
        <end position="40"/>
    </location>
</feature>
<dbReference type="AlphaFoldDB" id="A0A2K1K5W4"/>
<keyword evidence="4" id="KW-1185">Reference proteome</keyword>
<dbReference type="Proteomes" id="UP000006727">
    <property type="component" value="Chromosome 8"/>
</dbReference>
<gene>
    <name evidence="2" type="ORF">PHYPA_011067</name>
</gene>
<accession>A0A2K1K5W4</accession>